<dbReference type="Proteomes" id="UP000182658">
    <property type="component" value="Unassembled WGS sequence"/>
</dbReference>
<reference evidence="5 6" key="1">
    <citation type="submission" date="2016-10" db="EMBL/GenBank/DDBJ databases">
        <title>Draft genome sequence of Coniochaeta ligniaria NRRL30616, a lignocellulolytic fungus for bioabatement of inhibitors in plant biomass hydrolysates.</title>
        <authorList>
            <consortium name="DOE Joint Genome Institute"/>
            <person name="Jimenez D.J."/>
            <person name="Hector R.E."/>
            <person name="Riley R."/>
            <person name="Sun H."/>
            <person name="Grigoriev I.V."/>
            <person name="Van Elsas J.D."/>
            <person name="Nichols N.N."/>
        </authorList>
    </citation>
    <scope>NUCLEOTIDE SEQUENCE [LARGE SCALE GENOMIC DNA]</scope>
    <source>
        <strain evidence="5 6">NRRL 30616</strain>
    </source>
</reference>
<name>A0A1J7J0G5_9PEZI</name>
<evidence type="ECO:0000256" key="1">
    <source>
        <dbReference type="ARBA" id="ARBA00001947"/>
    </source>
</evidence>
<dbReference type="GO" id="GO:0006146">
    <property type="term" value="P:adenine catabolic process"/>
    <property type="evidence" value="ECO:0007669"/>
    <property type="project" value="TreeGrafter"/>
</dbReference>
<dbReference type="SUPFAM" id="SSF51556">
    <property type="entry name" value="Metallo-dependent hydrolases"/>
    <property type="match status" value="1"/>
</dbReference>
<accession>A0A1J7J0G5</accession>
<dbReference type="OrthoDB" id="272271at2759"/>
<dbReference type="Gene3D" id="3.20.20.140">
    <property type="entry name" value="Metal-dependent hydrolases"/>
    <property type="match status" value="1"/>
</dbReference>
<evidence type="ECO:0000259" key="4">
    <source>
        <dbReference type="Pfam" id="PF00962"/>
    </source>
</evidence>
<comment type="cofactor">
    <cofactor evidence="1">
        <name>Zn(2+)</name>
        <dbReference type="ChEBI" id="CHEBI:29105"/>
    </cofactor>
</comment>
<dbReference type="InterPro" id="IPR001365">
    <property type="entry name" value="A_deaminase_dom"/>
</dbReference>
<dbReference type="InterPro" id="IPR006330">
    <property type="entry name" value="Ado/ade_deaminase"/>
</dbReference>
<organism evidence="5 6">
    <name type="scientific">Coniochaeta ligniaria NRRL 30616</name>
    <dbReference type="NCBI Taxonomy" id="1408157"/>
    <lineage>
        <taxon>Eukaryota</taxon>
        <taxon>Fungi</taxon>
        <taxon>Dikarya</taxon>
        <taxon>Ascomycota</taxon>
        <taxon>Pezizomycotina</taxon>
        <taxon>Sordariomycetes</taxon>
        <taxon>Sordariomycetidae</taxon>
        <taxon>Coniochaetales</taxon>
        <taxon>Coniochaetaceae</taxon>
        <taxon>Coniochaeta</taxon>
    </lineage>
</organism>
<feature type="domain" description="Adenosine deaminase" evidence="4">
    <location>
        <begin position="33"/>
        <end position="364"/>
    </location>
</feature>
<dbReference type="EMBL" id="KV875112">
    <property type="protein sequence ID" value="OIW22628.1"/>
    <property type="molecule type" value="Genomic_DNA"/>
</dbReference>
<dbReference type="GO" id="GO:0043103">
    <property type="term" value="P:hypoxanthine salvage"/>
    <property type="evidence" value="ECO:0007669"/>
    <property type="project" value="TreeGrafter"/>
</dbReference>
<keyword evidence="2" id="KW-0479">Metal-binding</keyword>
<dbReference type="Pfam" id="PF00962">
    <property type="entry name" value="A_deaminase"/>
    <property type="match status" value="1"/>
</dbReference>
<dbReference type="NCBIfam" id="TIGR01430">
    <property type="entry name" value="aden_deam"/>
    <property type="match status" value="1"/>
</dbReference>
<sequence length="371" mass="42583">MGSYEEILPPKERKALRDELLASDDYPFIQALPKVDLHLHIEGTLVPELRWKFAERNNLTLKSPRTGRTYASLEDLKSEIETFTFFEAYYDGFNVLLTKQDYSDLAMNYFERAAAMNVRYVEIFFDPQGHTNRGVSWETFMSGFKEAATKAEQELNVKSKWIMCILRDWSPESAMQHYEAALKYRDMIIGLGLDSDSYKFPPSLFENVWSRARADGFFKLTAHCDDGAKEDVHEHIREAVCSMGGSGADRIDHGINAADKPELVELIKQRGLGLTLCPCAYLRHQPAEPMYRKIALLYKAGVKCMIGSDDPAYMDDNWQVNNMLVVKAKCGFSNEDMTNIARNAVDMCWGPPELKKAIYREIDQVWEKYKK</sequence>
<dbReference type="GO" id="GO:0046872">
    <property type="term" value="F:metal ion binding"/>
    <property type="evidence" value="ECO:0007669"/>
    <property type="project" value="UniProtKB-KW"/>
</dbReference>
<dbReference type="PANTHER" id="PTHR43114:SF7">
    <property type="entry name" value="ADENOSINE DEAMINASE DOMAIN-CONTAINING PROTEIN"/>
    <property type="match status" value="1"/>
</dbReference>
<evidence type="ECO:0000256" key="2">
    <source>
        <dbReference type="ARBA" id="ARBA00022723"/>
    </source>
</evidence>
<evidence type="ECO:0000256" key="3">
    <source>
        <dbReference type="ARBA" id="ARBA00022801"/>
    </source>
</evidence>
<proteinExistence type="predicted"/>
<dbReference type="GO" id="GO:0005829">
    <property type="term" value="C:cytosol"/>
    <property type="evidence" value="ECO:0007669"/>
    <property type="project" value="TreeGrafter"/>
</dbReference>
<evidence type="ECO:0000313" key="6">
    <source>
        <dbReference type="Proteomes" id="UP000182658"/>
    </source>
</evidence>
<dbReference type="InParanoid" id="A0A1J7J0G5"/>
<evidence type="ECO:0000313" key="5">
    <source>
        <dbReference type="EMBL" id="OIW22628.1"/>
    </source>
</evidence>
<gene>
    <name evidence="5" type="ORF">CONLIGDRAFT_625969</name>
</gene>
<dbReference type="GO" id="GO:0000034">
    <property type="term" value="F:adenine deaminase activity"/>
    <property type="evidence" value="ECO:0007669"/>
    <property type="project" value="TreeGrafter"/>
</dbReference>
<dbReference type="STRING" id="1408157.A0A1J7J0G5"/>
<dbReference type="InterPro" id="IPR032466">
    <property type="entry name" value="Metal_Hydrolase"/>
</dbReference>
<protein>
    <submittedName>
        <fullName evidence="5">Adenosine deaminase</fullName>
    </submittedName>
</protein>
<dbReference type="AlphaFoldDB" id="A0A1J7J0G5"/>
<dbReference type="PANTHER" id="PTHR43114">
    <property type="entry name" value="ADENINE DEAMINASE"/>
    <property type="match status" value="1"/>
</dbReference>
<keyword evidence="3" id="KW-0378">Hydrolase</keyword>
<keyword evidence="6" id="KW-1185">Reference proteome</keyword>